<evidence type="ECO:0000256" key="3">
    <source>
        <dbReference type="ARBA" id="ARBA00022777"/>
    </source>
</evidence>
<evidence type="ECO:0000256" key="5">
    <source>
        <dbReference type="PROSITE-ProRule" id="PRU10141"/>
    </source>
</evidence>
<keyword evidence="9" id="KW-1185">Reference proteome</keyword>
<feature type="region of interest" description="Disordered" evidence="6">
    <location>
        <begin position="233"/>
        <end position="258"/>
    </location>
</feature>
<dbReference type="Pfam" id="PF00069">
    <property type="entry name" value="Pkinase"/>
    <property type="match status" value="1"/>
</dbReference>
<evidence type="ECO:0000313" key="8">
    <source>
        <dbReference type="EMBL" id="KCZ54501.1"/>
    </source>
</evidence>
<organism evidence="8 9">
    <name type="scientific">Hyphomonas chukchiensis</name>
    <dbReference type="NCBI Taxonomy" id="1280947"/>
    <lineage>
        <taxon>Bacteria</taxon>
        <taxon>Pseudomonadati</taxon>
        <taxon>Pseudomonadota</taxon>
        <taxon>Alphaproteobacteria</taxon>
        <taxon>Hyphomonadales</taxon>
        <taxon>Hyphomonadaceae</taxon>
        <taxon>Hyphomonas</taxon>
    </lineage>
</organism>
<dbReference type="InterPro" id="IPR026870">
    <property type="entry name" value="Zinc_ribbon_dom"/>
</dbReference>
<evidence type="ECO:0000256" key="4">
    <source>
        <dbReference type="ARBA" id="ARBA00022840"/>
    </source>
</evidence>
<keyword evidence="3" id="KW-0418">Kinase</keyword>
<dbReference type="PANTHER" id="PTHR43289:SF6">
    <property type="entry name" value="SERINE_THREONINE-PROTEIN KINASE NEKL-3"/>
    <property type="match status" value="1"/>
</dbReference>
<evidence type="ECO:0000259" key="7">
    <source>
        <dbReference type="PROSITE" id="PS50011"/>
    </source>
</evidence>
<dbReference type="Gene3D" id="1.10.510.10">
    <property type="entry name" value="Transferase(Phosphotransferase) domain 1"/>
    <property type="match status" value="1"/>
</dbReference>
<dbReference type="InterPro" id="IPR011009">
    <property type="entry name" value="Kinase-like_dom_sf"/>
</dbReference>
<dbReference type="SUPFAM" id="SSF56112">
    <property type="entry name" value="Protein kinase-like (PK-like)"/>
    <property type="match status" value="1"/>
</dbReference>
<dbReference type="PATRIC" id="fig|1280947.3.peg.3341"/>
<evidence type="ECO:0000313" key="9">
    <source>
        <dbReference type="Proteomes" id="UP000027190"/>
    </source>
</evidence>
<sequence>MNPCEKCGADLPADSVFCPNCGKPVRDSANASVDQITPMTGLITPDPDSPTGMETKVSPTLQSGQVFADRYTIDSVIGRGGMGVVYKAIDKVSGKPVALKLINASHLGGERAIKRLIEEGVTARDIRHPNVVAVYDVGLSGDQPFVAMEYLDGISLRSWHGRVMQRGESVPLRVAARIIVEILDGLRAAHDAGVIHRDLKPENIILLHEPTDRSAPLKLLDFGIARAAGNLASSSSGTGLGTPDYMAPEQRTNPDAAGPSADLYSISIMLYELLVGVVPGRHWQPPSGGRSDVPLEVDALILKGMSDNRDSRPQSAAEYRQALIGAVNRIPVKPIDPNPNKTSAKPLIWLASGSAALVGLVVVGMAIANSFSGYDDNGTVTRTIDTGAYDDIDTTSEDDVQTLTSTVKPPVSPPPSSPYAYYNGTWADGIGGHYNLQFNNNGAFSGSGRAADGTPINIRGGISGQNLQYVLNVQGMDVASGRGLQTDQCHFNYQTFDSYGNLSLSGQFHVNHEPGGPCP</sequence>
<evidence type="ECO:0000256" key="6">
    <source>
        <dbReference type="SAM" id="MobiDB-lite"/>
    </source>
</evidence>
<proteinExistence type="predicted"/>
<dbReference type="OrthoDB" id="9801841at2"/>
<protein>
    <recommendedName>
        <fullName evidence="7">Protein kinase domain-containing protein</fullName>
    </recommendedName>
</protein>
<dbReference type="Gene3D" id="3.30.200.20">
    <property type="entry name" value="Phosphorylase Kinase, domain 1"/>
    <property type="match status" value="1"/>
</dbReference>
<dbReference type="PROSITE" id="PS50011">
    <property type="entry name" value="PROTEIN_KINASE_DOM"/>
    <property type="match status" value="1"/>
</dbReference>
<comment type="caution">
    <text evidence="8">The sequence shown here is derived from an EMBL/GenBank/DDBJ whole genome shotgun (WGS) entry which is preliminary data.</text>
</comment>
<dbReference type="GO" id="GO:0005524">
    <property type="term" value="F:ATP binding"/>
    <property type="evidence" value="ECO:0007669"/>
    <property type="project" value="UniProtKB-UniRule"/>
</dbReference>
<dbReference type="STRING" id="1280947.HY30_09450"/>
<dbReference type="PANTHER" id="PTHR43289">
    <property type="entry name" value="MITOGEN-ACTIVATED PROTEIN KINASE KINASE KINASE 20-RELATED"/>
    <property type="match status" value="1"/>
</dbReference>
<feature type="binding site" evidence="5">
    <location>
        <position position="100"/>
    </location>
    <ligand>
        <name>ATP</name>
        <dbReference type="ChEBI" id="CHEBI:30616"/>
    </ligand>
</feature>
<gene>
    <name evidence="8" type="ORF">HY30_09450</name>
</gene>
<dbReference type="InterPro" id="IPR000719">
    <property type="entry name" value="Prot_kinase_dom"/>
</dbReference>
<dbReference type="RefSeq" id="WP_034743582.1">
    <property type="nucleotide sequence ID" value="NZ_AWFG01000074.1"/>
</dbReference>
<dbReference type="EMBL" id="AWFG01000074">
    <property type="protein sequence ID" value="KCZ54501.1"/>
    <property type="molecule type" value="Genomic_DNA"/>
</dbReference>
<evidence type="ECO:0000256" key="1">
    <source>
        <dbReference type="ARBA" id="ARBA00022679"/>
    </source>
</evidence>
<dbReference type="PROSITE" id="PS00107">
    <property type="entry name" value="PROTEIN_KINASE_ATP"/>
    <property type="match status" value="1"/>
</dbReference>
<evidence type="ECO:0000256" key="2">
    <source>
        <dbReference type="ARBA" id="ARBA00022741"/>
    </source>
</evidence>
<dbReference type="InterPro" id="IPR017441">
    <property type="entry name" value="Protein_kinase_ATP_BS"/>
</dbReference>
<dbReference type="eggNOG" id="COG0515">
    <property type="taxonomic scope" value="Bacteria"/>
</dbReference>
<name>A0A062U2E6_9PROT</name>
<dbReference type="Pfam" id="PF13240">
    <property type="entry name" value="Zn_Ribbon_1"/>
    <property type="match status" value="1"/>
</dbReference>
<feature type="domain" description="Protein kinase" evidence="7">
    <location>
        <begin position="71"/>
        <end position="324"/>
    </location>
</feature>
<feature type="region of interest" description="Disordered" evidence="6">
    <location>
        <begin position="38"/>
        <end position="57"/>
    </location>
</feature>
<keyword evidence="1" id="KW-0808">Transferase</keyword>
<dbReference type="GO" id="GO:0004674">
    <property type="term" value="F:protein serine/threonine kinase activity"/>
    <property type="evidence" value="ECO:0007669"/>
    <property type="project" value="TreeGrafter"/>
</dbReference>
<reference evidence="8 9" key="1">
    <citation type="journal article" date="2014" name="Antonie Van Leeuwenhoek">
        <title>Hyphomonas beringensis sp. nov. and Hyphomonas chukchiensis sp. nov., isolated from surface seawater of the Bering Sea and Chukchi Sea.</title>
        <authorList>
            <person name="Li C."/>
            <person name="Lai Q."/>
            <person name="Li G."/>
            <person name="Dong C."/>
            <person name="Wang J."/>
            <person name="Liao Y."/>
            <person name="Shao Z."/>
        </authorList>
    </citation>
    <scope>NUCLEOTIDE SEQUENCE [LARGE SCALE GENOMIC DNA]</scope>
    <source>
        <strain evidence="8 9">BH-BN04-4</strain>
    </source>
</reference>
<keyword evidence="2 5" id="KW-0547">Nucleotide-binding</keyword>
<dbReference type="SMART" id="SM00220">
    <property type="entry name" value="S_TKc"/>
    <property type="match status" value="1"/>
</dbReference>
<accession>A0A062U2E6</accession>
<dbReference type="Proteomes" id="UP000027190">
    <property type="component" value="Unassembled WGS sequence"/>
</dbReference>
<keyword evidence="4 5" id="KW-0067">ATP-binding</keyword>
<dbReference type="AlphaFoldDB" id="A0A062U2E6"/>
<dbReference type="PROSITE" id="PS00108">
    <property type="entry name" value="PROTEIN_KINASE_ST"/>
    <property type="match status" value="1"/>
</dbReference>
<dbReference type="CDD" id="cd14014">
    <property type="entry name" value="STKc_PknB_like"/>
    <property type="match status" value="1"/>
</dbReference>
<dbReference type="InterPro" id="IPR008271">
    <property type="entry name" value="Ser/Thr_kinase_AS"/>
</dbReference>